<proteinExistence type="inferred from homology"/>
<keyword evidence="4" id="KW-1003">Cell membrane</keyword>
<dbReference type="Proteomes" id="UP000243205">
    <property type="component" value="Unassembled WGS sequence"/>
</dbReference>
<sequence length="343" mass="36124">MSLSNAYHRRQHRLTVGGLVTLLILGLITLLALTSGAMEVDWRQLWCGDGQTLNAAQRVLLHIRLPRACSAILGGAALATAGLILQVLLNNPLASPSTLGISQGASFGAACGIWLLSSGPSLTVSPWLVTGLAFAGAMATTLLILALSLWRNCGRETIILAGVALSALFVAATTLLQYLADDTQLAAIVHWSFGDVGRADWRDLRLLALVTLVGLAALWSQRRTFNALLCGHDTATSLGLHVTRLRLAGVTLVTLMTATTVTLLGVISFIGLVAPHLVRLLVGDNVVARLPLCALSGAILLLLADLTGRTLLAPLTFPAGVVTAFLGAPLFLVLLFSREQPWT</sequence>
<dbReference type="STRING" id="57664.SAMN05661003_11214"/>
<dbReference type="PANTHER" id="PTHR30472:SF25">
    <property type="entry name" value="ABC TRANSPORTER PERMEASE PROTEIN MJ0876-RELATED"/>
    <property type="match status" value="1"/>
</dbReference>
<evidence type="ECO:0000256" key="1">
    <source>
        <dbReference type="ARBA" id="ARBA00004651"/>
    </source>
</evidence>
<evidence type="ECO:0000313" key="10">
    <source>
        <dbReference type="Proteomes" id="UP000243205"/>
    </source>
</evidence>
<feature type="transmembrane region" description="Helical" evidence="8">
    <location>
        <begin position="157"/>
        <end position="179"/>
    </location>
</feature>
<dbReference type="InterPro" id="IPR037294">
    <property type="entry name" value="ABC_BtuC-like"/>
</dbReference>
<dbReference type="GO" id="GO:0005886">
    <property type="term" value="C:plasma membrane"/>
    <property type="evidence" value="ECO:0007669"/>
    <property type="project" value="UniProtKB-SubCell"/>
</dbReference>
<keyword evidence="10" id="KW-1185">Reference proteome</keyword>
<dbReference type="FunFam" id="1.10.3470.10:FF:000001">
    <property type="entry name" value="Vitamin B12 ABC transporter permease BtuC"/>
    <property type="match status" value="1"/>
</dbReference>
<keyword evidence="7 8" id="KW-0472">Membrane</keyword>
<dbReference type="RefSeq" id="WP_092079202.1">
    <property type="nucleotide sequence ID" value="NZ_FNAQ01000012.1"/>
</dbReference>
<protein>
    <submittedName>
        <fullName evidence="9">Iron complex transport system permease protein</fullName>
    </submittedName>
</protein>
<evidence type="ECO:0000256" key="3">
    <source>
        <dbReference type="ARBA" id="ARBA00022448"/>
    </source>
</evidence>
<feature type="transmembrane region" description="Helical" evidence="8">
    <location>
        <begin position="247"/>
        <end position="274"/>
    </location>
</feature>
<dbReference type="AlphaFoldDB" id="A0A1G7D3R8"/>
<organism evidence="9 10">
    <name type="scientific">Desulfuromonas thiophila</name>
    <dbReference type="NCBI Taxonomy" id="57664"/>
    <lineage>
        <taxon>Bacteria</taxon>
        <taxon>Pseudomonadati</taxon>
        <taxon>Thermodesulfobacteriota</taxon>
        <taxon>Desulfuromonadia</taxon>
        <taxon>Desulfuromonadales</taxon>
        <taxon>Desulfuromonadaceae</taxon>
        <taxon>Desulfuromonas</taxon>
    </lineage>
</organism>
<comment type="similarity">
    <text evidence="2">Belongs to the binding-protein-dependent transport system permease family. FecCD subfamily.</text>
</comment>
<keyword evidence="5 8" id="KW-0812">Transmembrane</keyword>
<dbReference type="EMBL" id="FNAQ01000012">
    <property type="protein sequence ID" value="SDE46218.1"/>
    <property type="molecule type" value="Genomic_DNA"/>
</dbReference>
<feature type="transmembrane region" description="Helical" evidence="8">
    <location>
        <begin position="311"/>
        <end position="336"/>
    </location>
</feature>
<dbReference type="PANTHER" id="PTHR30472">
    <property type="entry name" value="FERRIC ENTEROBACTIN TRANSPORT SYSTEM PERMEASE PROTEIN"/>
    <property type="match status" value="1"/>
</dbReference>
<accession>A0A1G7D3R8</accession>
<dbReference type="SUPFAM" id="SSF81345">
    <property type="entry name" value="ABC transporter involved in vitamin B12 uptake, BtuC"/>
    <property type="match status" value="1"/>
</dbReference>
<feature type="transmembrane region" description="Helical" evidence="8">
    <location>
        <begin position="12"/>
        <end position="33"/>
    </location>
</feature>
<evidence type="ECO:0000256" key="8">
    <source>
        <dbReference type="SAM" id="Phobius"/>
    </source>
</evidence>
<evidence type="ECO:0000256" key="5">
    <source>
        <dbReference type="ARBA" id="ARBA00022692"/>
    </source>
</evidence>
<gene>
    <name evidence="9" type="ORF">SAMN05661003_11214</name>
</gene>
<feature type="transmembrane region" description="Helical" evidence="8">
    <location>
        <begin position="127"/>
        <end position="150"/>
    </location>
</feature>
<dbReference type="GO" id="GO:0022857">
    <property type="term" value="F:transmembrane transporter activity"/>
    <property type="evidence" value="ECO:0007669"/>
    <property type="project" value="InterPro"/>
</dbReference>
<dbReference type="InterPro" id="IPR000522">
    <property type="entry name" value="ABC_transptr_permease_BtuC"/>
</dbReference>
<dbReference type="Gene3D" id="1.10.3470.10">
    <property type="entry name" value="ABC transporter involved in vitamin B12 uptake, BtuC"/>
    <property type="match status" value="1"/>
</dbReference>
<feature type="transmembrane region" description="Helical" evidence="8">
    <location>
        <begin position="68"/>
        <end position="89"/>
    </location>
</feature>
<dbReference type="GO" id="GO:0033214">
    <property type="term" value="P:siderophore-iron import into cell"/>
    <property type="evidence" value="ECO:0007669"/>
    <property type="project" value="TreeGrafter"/>
</dbReference>
<evidence type="ECO:0000256" key="7">
    <source>
        <dbReference type="ARBA" id="ARBA00023136"/>
    </source>
</evidence>
<keyword evidence="3" id="KW-0813">Transport</keyword>
<comment type="subcellular location">
    <subcellularLocation>
        <location evidence="1">Cell membrane</location>
        <topology evidence="1">Multi-pass membrane protein</topology>
    </subcellularLocation>
</comment>
<dbReference type="CDD" id="cd06550">
    <property type="entry name" value="TM_ABC_iron-siderophores_like"/>
    <property type="match status" value="1"/>
</dbReference>
<evidence type="ECO:0000313" key="9">
    <source>
        <dbReference type="EMBL" id="SDE46218.1"/>
    </source>
</evidence>
<keyword evidence="6 8" id="KW-1133">Transmembrane helix</keyword>
<dbReference type="OrthoDB" id="9782305at2"/>
<feature type="transmembrane region" description="Helical" evidence="8">
    <location>
        <begin position="286"/>
        <end position="304"/>
    </location>
</feature>
<dbReference type="Pfam" id="PF01032">
    <property type="entry name" value="FecCD"/>
    <property type="match status" value="1"/>
</dbReference>
<evidence type="ECO:0000256" key="2">
    <source>
        <dbReference type="ARBA" id="ARBA00007935"/>
    </source>
</evidence>
<evidence type="ECO:0000256" key="4">
    <source>
        <dbReference type="ARBA" id="ARBA00022475"/>
    </source>
</evidence>
<name>A0A1G7D3R8_9BACT</name>
<reference evidence="10" key="1">
    <citation type="submission" date="2016-10" db="EMBL/GenBank/DDBJ databases">
        <authorList>
            <person name="Varghese N."/>
            <person name="Submissions S."/>
        </authorList>
    </citation>
    <scope>NUCLEOTIDE SEQUENCE [LARGE SCALE GENOMIC DNA]</scope>
    <source>
        <strain evidence="10">DSM 8987</strain>
    </source>
</reference>
<evidence type="ECO:0000256" key="6">
    <source>
        <dbReference type="ARBA" id="ARBA00022989"/>
    </source>
</evidence>